<evidence type="ECO:0000256" key="2">
    <source>
        <dbReference type="ARBA" id="ARBA00007639"/>
    </source>
</evidence>
<evidence type="ECO:0000259" key="5">
    <source>
        <dbReference type="Pfam" id="PF13407"/>
    </source>
</evidence>
<feature type="chain" id="PRO_5003150641" evidence="4">
    <location>
        <begin position="23"/>
        <end position="318"/>
    </location>
</feature>
<evidence type="ECO:0000256" key="1">
    <source>
        <dbReference type="ARBA" id="ARBA00004196"/>
    </source>
</evidence>
<gene>
    <name evidence="6" type="ordered locus">Spirs_0229</name>
</gene>
<dbReference type="SUPFAM" id="SSF53822">
    <property type="entry name" value="Periplasmic binding protein-like I"/>
    <property type="match status" value="1"/>
</dbReference>
<reference evidence="6 7" key="1">
    <citation type="journal article" date="2010" name="Stand. Genomic Sci.">
        <title>Complete genome sequence of Spirochaeta smaragdinae type strain (SEBR 4228).</title>
        <authorList>
            <person name="Mavromatis K."/>
            <person name="Yasawong M."/>
            <person name="Chertkov O."/>
            <person name="Lapidus A."/>
            <person name="Lucas S."/>
            <person name="Nolan M."/>
            <person name="Del Rio T.G."/>
            <person name="Tice H."/>
            <person name="Cheng J.F."/>
            <person name="Pitluck S."/>
            <person name="Liolios K."/>
            <person name="Ivanova N."/>
            <person name="Tapia R."/>
            <person name="Han C."/>
            <person name="Bruce D."/>
            <person name="Goodwin L."/>
            <person name="Pati A."/>
            <person name="Chen A."/>
            <person name="Palaniappan K."/>
            <person name="Land M."/>
            <person name="Hauser L."/>
            <person name="Chang Y.J."/>
            <person name="Jeffries C.D."/>
            <person name="Detter J.C."/>
            <person name="Rohde M."/>
            <person name="Brambilla E."/>
            <person name="Spring S."/>
            <person name="Goker M."/>
            <person name="Sikorski J."/>
            <person name="Woyke T."/>
            <person name="Bristow J."/>
            <person name="Eisen J.A."/>
            <person name="Markowitz V."/>
            <person name="Hugenholtz P."/>
            <person name="Klenk H.P."/>
            <person name="Kyrpides N.C."/>
        </authorList>
    </citation>
    <scope>NUCLEOTIDE SEQUENCE [LARGE SCALE GENOMIC DNA]</scope>
    <source>
        <strain evidence="7">DSM 11293 / JCM 15392 / SEBR 4228</strain>
    </source>
</reference>
<dbReference type="Gene3D" id="3.40.50.2300">
    <property type="match status" value="2"/>
</dbReference>
<dbReference type="CDD" id="cd19967">
    <property type="entry name" value="PBP1_TmRBP-like"/>
    <property type="match status" value="1"/>
</dbReference>
<dbReference type="PANTHER" id="PTHR46847">
    <property type="entry name" value="D-ALLOSE-BINDING PERIPLASMIC PROTEIN-RELATED"/>
    <property type="match status" value="1"/>
</dbReference>
<feature type="signal peptide" evidence="4">
    <location>
        <begin position="1"/>
        <end position="22"/>
    </location>
</feature>
<evidence type="ECO:0000313" key="7">
    <source>
        <dbReference type="Proteomes" id="UP000002318"/>
    </source>
</evidence>
<dbReference type="eggNOG" id="COG1879">
    <property type="taxonomic scope" value="Bacteria"/>
</dbReference>
<dbReference type="Proteomes" id="UP000002318">
    <property type="component" value="Chromosome"/>
</dbReference>
<dbReference type="AlphaFoldDB" id="E1RA95"/>
<dbReference type="InterPro" id="IPR028082">
    <property type="entry name" value="Peripla_BP_I"/>
</dbReference>
<evidence type="ECO:0000313" key="6">
    <source>
        <dbReference type="EMBL" id="ADK79386.1"/>
    </source>
</evidence>
<proteinExistence type="inferred from homology"/>
<comment type="subcellular location">
    <subcellularLocation>
        <location evidence="1">Cell envelope</location>
    </subcellularLocation>
</comment>
<feature type="domain" description="Periplasmic binding protein" evidence="5">
    <location>
        <begin position="36"/>
        <end position="286"/>
    </location>
</feature>
<organism evidence="6 7">
    <name type="scientific">Sediminispirochaeta smaragdinae (strain DSM 11293 / JCM 15392 / SEBR 4228)</name>
    <name type="common">Spirochaeta smaragdinae</name>
    <dbReference type="NCBI Taxonomy" id="573413"/>
    <lineage>
        <taxon>Bacteria</taxon>
        <taxon>Pseudomonadati</taxon>
        <taxon>Spirochaetota</taxon>
        <taxon>Spirochaetia</taxon>
        <taxon>Spirochaetales</taxon>
        <taxon>Spirochaetaceae</taxon>
        <taxon>Sediminispirochaeta</taxon>
    </lineage>
</organism>
<protein>
    <submittedName>
        <fullName evidence="6">Periplasmic binding protein/LacI transcriptional regulator</fullName>
    </submittedName>
</protein>
<dbReference type="STRING" id="573413.Spirs_0229"/>
<dbReference type="EMBL" id="CP002116">
    <property type="protein sequence ID" value="ADK79386.1"/>
    <property type="molecule type" value="Genomic_DNA"/>
</dbReference>
<accession>E1RA95</accession>
<sequence length="318" mass="33978">MSKKLLVLVLTAMLIPAGFLFSAGQQDGGEASNLMVIITPDKDNTFFTAEADAAKAKAESLGYTTLLAVHGDDPKKEGDIIDTAIARKAVAIIIDVANADASPNNLKRATDAGIPVFCMDREINATGIAKAQLISNNFQGAKLGGEYFVQVMGEKGNYVELVGKESDTNAGVRSKGFHNIIDQYPDMKMVARQTANWSQTEGYSVIESVLQANPEVNGIICGNDTMALGAQAAIDAAGRSDIIVIGFDGNDNVLDSIMEGKIEGTVMQPNAKNAEMAVELADTYIKTGSTGLDEEKILNDCFLITKENASQWRGFRKK</sequence>
<keyword evidence="7" id="KW-1185">Reference proteome</keyword>
<dbReference type="InterPro" id="IPR025997">
    <property type="entry name" value="SBP_2_dom"/>
</dbReference>
<comment type="similarity">
    <text evidence="2">Belongs to the bacterial solute-binding protein 2 family.</text>
</comment>
<dbReference type="HOGENOM" id="CLU_037628_3_2_12"/>
<evidence type="ECO:0000256" key="4">
    <source>
        <dbReference type="SAM" id="SignalP"/>
    </source>
</evidence>
<dbReference type="RefSeq" id="WP_013252850.1">
    <property type="nucleotide sequence ID" value="NC_014364.1"/>
</dbReference>
<dbReference type="OrthoDB" id="9814427at2"/>
<dbReference type="KEGG" id="ssm:Spirs_0229"/>
<dbReference type="GO" id="GO:0030246">
    <property type="term" value="F:carbohydrate binding"/>
    <property type="evidence" value="ECO:0007669"/>
    <property type="project" value="UniProtKB-ARBA"/>
</dbReference>
<name>E1RA95_SEDSS</name>
<evidence type="ECO:0000256" key="3">
    <source>
        <dbReference type="ARBA" id="ARBA00022729"/>
    </source>
</evidence>
<dbReference type="PANTHER" id="PTHR46847:SF1">
    <property type="entry name" value="D-ALLOSE-BINDING PERIPLASMIC PROTEIN-RELATED"/>
    <property type="match status" value="1"/>
</dbReference>
<keyword evidence="3 4" id="KW-0732">Signal</keyword>
<dbReference type="GO" id="GO:0030313">
    <property type="term" value="C:cell envelope"/>
    <property type="evidence" value="ECO:0007669"/>
    <property type="project" value="UniProtKB-SubCell"/>
</dbReference>
<dbReference type="Pfam" id="PF13407">
    <property type="entry name" value="Peripla_BP_4"/>
    <property type="match status" value="1"/>
</dbReference>